<dbReference type="Pfam" id="PF00574">
    <property type="entry name" value="CLP_protease"/>
    <property type="match status" value="1"/>
</dbReference>
<gene>
    <name evidence="2" type="ORF">BXY53_1179</name>
</gene>
<keyword evidence="3" id="KW-1185">Reference proteome</keyword>
<evidence type="ECO:0000313" key="2">
    <source>
        <dbReference type="EMBL" id="RIA56083.1"/>
    </source>
</evidence>
<dbReference type="PROSITE" id="PS51781">
    <property type="entry name" value="SH3B"/>
    <property type="match status" value="1"/>
</dbReference>
<sequence>MRDRLGHIGLWVLRAVLAAIFISAPVHVAQAAFIEKKPLGPESPDLIMVFGELETRDIERFRDVASNTPEAIVALAGPGGSVAAGIEIGHMIRLRNYKTVVFGDQQCASSCALAWLGGAPRFMAESARIGFHAASDGRSGQVSGAGNALVGAYLNRIGLQASAIVYITQAGPDGMIWLSPAEAKRYGIEVQTLESQERTRSDNGAFGLSAPAGFGRGGSQFVTDYRVVRDPKDGWLNLRTGPSTDFNIIRRMDNGTRVRILELYGEWALVRHESGSVGWAYLPYMAKR</sequence>
<protein>
    <submittedName>
        <fullName evidence="2">ClpP protease-like protein</fullName>
    </submittedName>
</protein>
<dbReference type="Gene3D" id="3.90.226.10">
    <property type="entry name" value="2-enoyl-CoA Hydratase, Chain A, domain 1"/>
    <property type="match status" value="1"/>
</dbReference>
<dbReference type="GO" id="GO:0008233">
    <property type="term" value="F:peptidase activity"/>
    <property type="evidence" value="ECO:0007669"/>
    <property type="project" value="UniProtKB-KW"/>
</dbReference>
<dbReference type="Gene3D" id="2.30.30.40">
    <property type="entry name" value="SH3 Domains"/>
    <property type="match status" value="1"/>
</dbReference>
<dbReference type="RefSeq" id="WP_119060911.1">
    <property type="nucleotide sequence ID" value="NZ_QXDF01000001.1"/>
</dbReference>
<dbReference type="SUPFAM" id="SSF52096">
    <property type="entry name" value="ClpP/crotonase"/>
    <property type="match status" value="1"/>
</dbReference>
<proteinExistence type="predicted"/>
<reference evidence="2 3" key="1">
    <citation type="submission" date="2018-08" db="EMBL/GenBank/DDBJ databases">
        <title>Genomic Encyclopedia of Archaeal and Bacterial Type Strains, Phase II (KMG-II): from individual species to whole genera.</title>
        <authorList>
            <person name="Goeker M."/>
        </authorList>
    </citation>
    <scope>NUCLEOTIDE SEQUENCE [LARGE SCALE GENOMIC DNA]</scope>
    <source>
        <strain evidence="2 3">DSM 5002</strain>
    </source>
</reference>
<dbReference type="SMART" id="SM00287">
    <property type="entry name" value="SH3b"/>
    <property type="match status" value="1"/>
</dbReference>
<organism evidence="2 3">
    <name type="scientific">Dichotomicrobium thermohalophilum</name>
    <dbReference type="NCBI Taxonomy" id="933063"/>
    <lineage>
        <taxon>Bacteria</taxon>
        <taxon>Pseudomonadati</taxon>
        <taxon>Pseudomonadota</taxon>
        <taxon>Alphaproteobacteria</taxon>
        <taxon>Hyphomicrobiales</taxon>
        <taxon>Hyphomicrobiaceae</taxon>
        <taxon>Dichotomicrobium</taxon>
    </lineage>
</organism>
<dbReference type="InterPro" id="IPR023562">
    <property type="entry name" value="ClpP/TepA"/>
</dbReference>
<name>A0A397Q556_9HYPH</name>
<dbReference type="InterPro" id="IPR029045">
    <property type="entry name" value="ClpP/crotonase-like_dom_sf"/>
</dbReference>
<dbReference type="GO" id="GO:0006508">
    <property type="term" value="P:proteolysis"/>
    <property type="evidence" value="ECO:0007669"/>
    <property type="project" value="UniProtKB-KW"/>
</dbReference>
<dbReference type="Pfam" id="PF08239">
    <property type="entry name" value="SH3_3"/>
    <property type="match status" value="1"/>
</dbReference>
<dbReference type="AlphaFoldDB" id="A0A397Q556"/>
<dbReference type="OrthoDB" id="200022at2"/>
<evidence type="ECO:0000313" key="3">
    <source>
        <dbReference type="Proteomes" id="UP000266273"/>
    </source>
</evidence>
<keyword evidence="2" id="KW-0645">Protease</keyword>
<keyword evidence="2" id="KW-0378">Hydrolase</keyword>
<dbReference type="InterPro" id="IPR003646">
    <property type="entry name" value="SH3-like_bac-type"/>
</dbReference>
<dbReference type="Proteomes" id="UP000266273">
    <property type="component" value="Unassembled WGS sequence"/>
</dbReference>
<evidence type="ECO:0000259" key="1">
    <source>
        <dbReference type="PROSITE" id="PS51781"/>
    </source>
</evidence>
<comment type="caution">
    <text evidence="2">The sequence shown here is derived from an EMBL/GenBank/DDBJ whole genome shotgun (WGS) entry which is preliminary data.</text>
</comment>
<dbReference type="EMBL" id="QXDF01000001">
    <property type="protein sequence ID" value="RIA56083.1"/>
    <property type="molecule type" value="Genomic_DNA"/>
</dbReference>
<feature type="domain" description="SH3b" evidence="1">
    <location>
        <begin position="223"/>
        <end position="288"/>
    </location>
</feature>
<accession>A0A397Q556</accession>